<dbReference type="PANTHER" id="PTHR35440:SF1">
    <property type="entry name" value="TESTIS-EXPRESSED PROTEIN 36"/>
    <property type="match status" value="1"/>
</dbReference>
<protein>
    <submittedName>
        <fullName evidence="4">Testis-expressed protein 36 isoform X1</fullName>
    </submittedName>
</protein>
<dbReference type="Proteomes" id="UP000515140">
    <property type="component" value="Unplaced"/>
</dbReference>
<feature type="domain" description="Domain of unknown function with conserved HDNR motif" evidence="2">
    <location>
        <begin position="121"/>
        <end position="260"/>
    </location>
</feature>
<gene>
    <name evidence="4" type="primary">TEX36</name>
</gene>
<keyword evidence="3" id="KW-1185">Reference proteome</keyword>
<dbReference type="FunCoup" id="A0A6P5J4X1">
    <property type="interactions" value="1"/>
</dbReference>
<dbReference type="InterPro" id="IPR029369">
    <property type="entry name" value="HDNR"/>
</dbReference>
<sequence>MERPEPSSAAESSLTSWSTSGSPASTATPVSPAFTATPVVSPASTAIPVVLPASTATPVVSLASAATLVVSPASAAISVISPASTATSSASAATPAAQAHPTLPSSSLVYSQVSRIIASRKQRAGIWFPHLGLIEKTPESTTTAMLKQPFLPESKRKMEERLPSRYQLRQQQANKSSFPFSVHDNRRGLEFCGHGLDESLGRKKLEQVQMHFHSTNFNHWTSDYVPTPEDNMSTYQAAYTAKSRARGLFFPLYPKHHSDRWNARFI</sequence>
<reference evidence="4" key="1">
    <citation type="submission" date="2025-08" db="UniProtKB">
        <authorList>
            <consortium name="RefSeq"/>
        </authorList>
    </citation>
    <scope>IDENTIFICATION</scope>
    <source>
        <tissue evidence="4">Spleen</tissue>
    </source>
</reference>
<dbReference type="Pfam" id="PF15115">
    <property type="entry name" value="HDNR"/>
    <property type="match status" value="1"/>
</dbReference>
<feature type="region of interest" description="Disordered" evidence="1">
    <location>
        <begin position="1"/>
        <end position="29"/>
    </location>
</feature>
<dbReference type="RefSeq" id="XP_020829290.1">
    <property type="nucleotide sequence ID" value="XM_020973631.1"/>
</dbReference>
<evidence type="ECO:0000313" key="3">
    <source>
        <dbReference type="Proteomes" id="UP000515140"/>
    </source>
</evidence>
<dbReference type="PANTHER" id="PTHR35440">
    <property type="entry name" value="TESTIS-EXPRESSED PROTEIN 36"/>
    <property type="match status" value="1"/>
</dbReference>
<organism evidence="3 4">
    <name type="scientific">Phascolarctos cinereus</name>
    <name type="common">Koala</name>
    <dbReference type="NCBI Taxonomy" id="38626"/>
    <lineage>
        <taxon>Eukaryota</taxon>
        <taxon>Metazoa</taxon>
        <taxon>Chordata</taxon>
        <taxon>Craniata</taxon>
        <taxon>Vertebrata</taxon>
        <taxon>Euteleostomi</taxon>
        <taxon>Mammalia</taxon>
        <taxon>Metatheria</taxon>
        <taxon>Diprotodontia</taxon>
        <taxon>Phascolarctidae</taxon>
        <taxon>Phascolarctos</taxon>
    </lineage>
</organism>
<evidence type="ECO:0000313" key="4">
    <source>
        <dbReference type="RefSeq" id="XP_020829290.1"/>
    </source>
</evidence>
<dbReference type="KEGG" id="pcw:110198974"/>
<evidence type="ECO:0000256" key="1">
    <source>
        <dbReference type="SAM" id="MobiDB-lite"/>
    </source>
</evidence>
<proteinExistence type="predicted"/>
<dbReference type="GeneID" id="110198974"/>
<dbReference type="CTD" id="387718"/>
<accession>A0A6P5J4X1</accession>
<evidence type="ECO:0000259" key="2">
    <source>
        <dbReference type="Pfam" id="PF15115"/>
    </source>
</evidence>
<name>A0A6P5J4X1_PHACI</name>
<dbReference type="InParanoid" id="A0A6P5J4X1"/>
<dbReference type="AlphaFoldDB" id="A0A6P5J4X1"/>